<dbReference type="HOGENOM" id="CLU_1824051_0_0_7"/>
<name>A9EPC1_SORC5</name>
<dbReference type="InterPro" id="IPR032710">
    <property type="entry name" value="NTF2-like_dom_sf"/>
</dbReference>
<dbReference type="KEGG" id="scl:sce0806"/>
<sequence>MKTIDVKGHGVVSVTPDVSTLNVQCRVTALVEYVTDEGIGYVKVHHVIADGNFVFTLSEGKRNNAAYDFYDLFRVEGGDIVAHWDSRRSVPSSTRSGLPIFWNTEHVETRRIFTGRRGGGEEEEMNFSLLPSLAPRLPVSL</sequence>
<dbReference type="Proteomes" id="UP000002139">
    <property type="component" value="Chromosome"/>
</dbReference>
<proteinExistence type="predicted"/>
<protein>
    <recommendedName>
        <fullName evidence="3">SnoaL-like domain-containing protein</fullName>
    </recommendedName>
</protein>
<gene>
    <name evidence="1" type="ordered locus">sce0806</name>
</gene>
<dbReference type="SUPFAM" id="SSF54427">
    <property type="entry name" value="NTF2-like"/>
    <property type="match status" value="1"/>
</dbReference>
<keyword evidence="2" id="KW-1185">Reference proteome</keyword>
<dbReference type="STRING" id="448385.sce0806"/>
<dbReference type="RefSeq" id="WP_012233441.1">
    <property type="nucleotide sequence ID" value="NC_010162.1"/>
</dbReference>
<reference evidence="1 2" key="1">
    <citation type="journal article" date="2007" name="Nat. Biotechnol.">
        <title>Complete genome sequence of the myxobacterium Sorangium cellulosum.</title>
        <authorList>
            <person name="Schneiker S."/>
            <person name="Perlova O."/>
            <person name="Kaiser O."/>
            <person name="Gerth K."/>
            <person name="Alici A."/>
            <person name="Altmeyer M.O."/>
            <person name="Bartels D."/>
            <person name="Bekel T."/>
            <person name="Beyer S."/>
            <person name="Bode E."/>
            <person name="Bode H.B."/>
            <person name="Bolten C.J."/>
            <person name="Choudhuri J.V."/>
            <person name="Doss S."/>
            <person name="Elnakady Y.A."/>
            <person name="Frank B."/>
            <person name="Gaigalat L."/>
            <person name="Goesmann A."/>
            <person name="Groeger C."/>
            <person name="Gross F."/>
            <person name="Jelsbak L."/>
            <person name="Jelsbak L."/>
            <person name="Kalinowski J."/>
            <person name="Kegler C."/>
            <person name="Knauber T."/>
            <person name="Konietzny S."/>
            <person name="Kopp M."/>
            <person name="Krause L."/>
            <person name="Krug D."/>
            <person name="Linke B."/>
            <person name="Mahmud T."/>
            <person name="Martinez-Arias R."/>
            <person name="McHardy A.C."/>
            <person name="Merai M."/>
            <person name="Meyer F."/>
            <person name="Mormann S."/>
            <person name="Munoz-Dorado J."/>
            <person name="Perez J."/>
            <person name="Pradella S."/>
            <person name="Rachid S."/>
            <person name="Raddatz G."/>
            <person name="Rosenau F."/>
            <person name="Rueckert C."/>
            <person name="Sasse F."/>
            <person name="Scharfe M."/>
            <person name="Schuster S.C."/>
            <person name="Suen G."/>
            <person name="Treuner-Lange A."/>
            <person name="Velicer G.J."/>
            <person name="Vorholter F.-J."/>
            <person name="Weissman K.J."/>
            <person name="Welch R.D."/>
            <person name="Wenzel S.C."/>
            <person name="Whitworth D.E."/>
            <person name="Wilhelm S."/>
            <person name="Wittmann C."/>
            <person name="Bloecker H."/>
            <person name="Puehler A."/>
            <person name="Mueller R."/>
        </authorList>
    </citation>
    <scope>NUCLEOTIDE SEQUENCE [LARGE SCALE GENOMIC DNA]</scope>
    <source>
        <strain evidence="2">So ce56</strain>
    </source>
</reference>
<dbReference type="BioCyc" id="SCEL448385:SCE_RS48090-MONOMER"/>
<organism evidence="1 2">
    <name type="scientific">Sorangium cellulosum (strain So ce56)</name>
    <name type="common">Polyangium cellulosum (strain So ce56)</name>
    <dbReference type="NCBI Taxonomy" id="448385"/>
    <lineage>
        <taxon>Bacteria</taxon>
        <taxon>Pseudomonadati</taxon>
        <taxon>Myxococcota</taxon>
        <taxon>Polyangia</taxon>
        <taxon>Polyangiales</taxon>
        <taxon>Polyangiaceae</taxon>
        <taxon>Sorangium</taxon>
    </lineage>
</organism>
<dbReference type="EMBL" id="AM746676">
    <property type="protein sequence ID" value="CAN90963.1"/>
    <property type="molecule type" value="Genomic_DNA"/>
</dbReference>
<dbReference type="AlphaFoldDB" id="A9EPC1"/>
<dbReference type="Gene3D" id="3.10.450.50">
    <property type="match status" value="1"/>
</dbReference>
<evidence type="ECO:0000313" key="1">
    <source>
        <dbReference type="EMBL" id="CAN90963.1"/>
    </source>
</evidence>
<accession>A9EPC1</accession>
<dbReference type="eggNOG" id="COG4922">
    <property type="taxonomic scope" value="Bacteria"/>
</dbReference>
<evidence type="ECO:0008006" key="3">
    <source>
        <dbReference type="Google" id="ProtNLM"/>
    </source>
</evidence>
<evidence type="ECO:0000313" key="2">
    <source>
        <dbReference type="Proteomes" id="UP000002139"/>
    </source>
</evidence>
<dbReference type="OrthoDB" id="5181013at2"/>